<name>W0RDF8_9BACT</name>
<evidence type="ECO:0000256" key="1">
    <source>
        <dbReference type="ARBA" id="ARBA00022729"/>
    </source>
</evidence>
<dbReference type="HOGENOM" id="CLU_1276134_0_0_0"/>
<evidence type="ECO:0000256" key="4">
    <source>
        <dbReference type="ARBA" id="ARBA00023180"/>
    </source>
</evidence>
<accession>W0RDF8</accession>
<evidence type="ECO:0000256" key="2">
    <source>
        <dbReference type="ARBA" id="ARBA00022737"/>
    </source>
</evidence>
<dbReference type="KEGG" id="gba:J421_1284"/>
<dbReference type="PROSITE" id="PS51115">
    <property type="entry name" value="LAMININ_IVA"/>
    <property type="match status" value="1"/>
</dbReference>
<organism evidence="7 8">
    <name type="scientific">Gemmatirosa kalamazoonensis</name>
    <dbReference type="NCBI Taxonomy" id="861299"/>
    <lineage>
        <taxon>Bacteria</taxon>
        <taxon>Pseudomonadati</taxon>
        <taxon>Gemmatimonadota</taxon>
        <taxon>Gemmatimonadia</taxon>
        <taxon>Gemmatimonadales</taxon>
        <taxon>Gemmatimonadaceae</taxon>
        <taxon>Gemmatirosa</taxon>
    </lineage>
</organism>
<feature type="domain" description="Laminin IV type A" evidence="6">
    <location>
        <begin position="28"/>
        <end position="212"/>
    </location>
</feature>
<keyword evidence="3" id="KW-1015">Disulfide bond</keyword>
<dbReference type="SMART" id="SM00281">
    <property type="entry name" value="LamB"/>
    <property type="match status" value="1"/>
</dbReference>
<keyword evidence="2" id="KW-0677">Repeat</keyword>
<reference evidence="7 8" key="1">
    <citation type="journal article" date="2014" name="Genome Announc.">
        <title>Genome Sequence and Methylome of Soil Bacterium Gemmatirosa kalamazoonensis KBS708T, a Member of the Rarely Cultivated Gemmatimonadetes Phylum.</title>
        <authorList>
            <person name="Debruyn J.M."/>
            <person name="Radosevich M."/>
            <person name="Wommack K.E."/>
            <person name="Polson S.W."/>
            <person name="Hauser L.J."/>
            <person name="Fawaz M.N."/>
            <person name="Korlach J."/>
            <person name="Tsai Y.C."/>
        </authorList>
    </citation>
    <scope>NUCLEOTIDE SEQUENCE [LARGE SCALE GENOMIC DNA]</scope>
    <source>
        <strain evidence="7 8">KBS708</strain>
    </source>
</reference>
<evidence type="ECO:0000259" key="6">
    <source>
        <dbReference type="PROSITE" id="PS51115"/>
    </source>
</evidence>
<feature type="signal peptide" evidence="5">
    <location>
        <begin position="1"/>
        <end position="21"/>
    </location>
</feature>
<dbReference type="eggNOG" id="COG3540">
    <property type="taxonomic scope" value="Bacteria"/>
</dbReference>
<dbReference type="InParanoid" id="W0RDF8"/>
<gene>
    <name evidence="7" type="ORF">J421_1284</name>
</gene>
<keyword evidence="1 5" id="KW-0732">Signal</keyword>
<evidence type="ECO:0000313" key="7">
    <source>
        <dbReference type="EMBL" id="AHG88821.1"/>
    </source>
</evidence>
<dbReference type="Pfam" id="PF00052">
    <property type="entry name" value="Laminin_B"/>
    <property type="match status" value="1"/>
</dbReference>
<proteinExistence type="predicted"/>
<dbReference type="Proteomes" id="UP000019151">
    <property type="component" value="Chromosome"/>
</dbReference>
<dbReference type="InterPro" id="IPR000034">
    <property type="entry name" value="Laminin_IV"/>
</dbReference>
<feature type="chain" id="PRO_5004793945" evidence="5">
    <location>
        <begin position="22"/>
        <end position="216"/>
    </location>
</feature>
<sequence>MQKRTLAVAVLGSLLTSVASAQSSSFNNGSDGWRIGELYGTGGGNRAATFLSDGFVQTSDAYGWNAYWAPEEYLGDKSSYYGGSLSLDLRVSDANDVLHPTLLISDGTTRLQYRFDAPETWWDTYVVPLSEDGWEMARFDGSAGAPVSHALFMQVLSHLAFIHVDADWKSSGGHVDLDNVRMGTNALAVVTPEPVPLALLASAALGLGLVATRRRD</sequence>
<evidence type="ECO:0000256" key="3">
    <source>
        <dbReference type="ARBA" id="ARBA00023157"/>
    </source>
</evidence>
<protein>
    <submittedName>
        <fullName evidence="7">Laminin B type IV</fullName>
    </submittedName>
</protein>
<dbReference type="AlphaFoldDB" id="W0RDF8"/>
<evidence type="ECO:0000256" key="5">
    <source>
        <dbReference type="SAM" id="SignalP"/>
    </source>
</evidence>
<evidence type="ECO:0000313" key="8">
    <source>
        <dbReference type="Proteomes" id="UP000019151"/>
    </source>
</evidence>
<dbReference type="EMBL" id="CP007128">
    <property type="protein sequence ID" value="AHG88821.1"/>
    <property type="molecule type" value="Genomic_DNA"/>
</dbReference>
<dbReference type="RefSeq" id="WP_104022328.1">
    <property type="nucleotide sequence ID" value="NZ_CP007128.1"/>
</dbReference>
<keyword evidence="4" id="KW-0325">Glycoprotein</keyword>
<keyword evidence="8" id="KW-1185">Reference proteome</keyword>